<reference evidence="1" key="1">
    <citation type="submission" date="2020-02" db="EMBL/GenBank/DDBJ databases">
        <authorList>
            <person name="Meier V. D."/>
        </authorList>
    </citation>
    <scope>NUCLEOTIDE SEQUENCE</scope>
    <source>
        <strain evidence="1">AVDCRST_MAG91</strain>
    </source>
</reference>
<sequence>MRRRIPTRTKILALIALFLGVA</sequence>
<gene>
    <name evidence="1" type="ORF">AVDCRST_MAG91-1457</name>
</gene>
<dbReference type="AlphaFoldDB" id="A0A6J4SY20"/>
<proteinExistence type="predicted"/>
<dbReference type="EMBL" id="CADCVX010000286">
    <property type="protein sequence ID" value="CAA9508046.1"/>
    <property type="molecule type" value="Genomic_DNA"/>
</dbReference>
<accession>A0A6J4SY20</accession>
<protein>
    <submittedName>
        <fullName evidence="1">Uncharacterized protein</fullName>
    </submittedName>
</protein>
<feature type="non-terminal residue" evidence="1">
    <location>
        <position position="22"/>
    </location>
</feature>
<organism evidence="1">
    <name type="scientific">uncultured Sphingomonadaceae bacterium</name>
    <dbReference type="NCBI Taxonomy" id="169976"/>
    <lineage>
        <taxon>Bacteria</taxon>
        <taxon>Pseudomonadati</taxon>
        <taxon>Pseudomonadota</taxon>
        <taxon>Alphaproteobacteria</taxon>
        <taxon>Sphingomonadales</taxon>
        <taxon>Sphingomonadaceae</taxon>
        <taxon>environmental samples</taxon>
    </lineage>
</organism>
<evidence type="ECO:0000313" key="1">
    <source>
        <dbReference type="EMBL" id="CAA9508046.1"/>
    </source>
</evidence>
<name>A0A6J4SY20_9SPHN</name>